<dbReference type="STRING" id="1076872.G8ZMN7"/>
<evidence type="ECO:0000313" key="3">
    <source>
        <dbReference type="EMBL" id="CCE89881.1"/>
    </source>
</evidence>
<dbReference type="OrthoDB" id="5367584at2759"/>
<evidence type="ECO:0000256" key="2">
    <source>
        <dbReference type="SAM" id="MobiDB-lite"/>
    </source>
</evidence>
<dbReference type="eggNOG" id="ENOG502QV33">
    <property type="taxonomic scope" value="Eukaryota"/>
</dbReference>
<accession>G8ZMN7</accession>
<dbReference type="Pfam" id="PF12709">
    <property type="entry name" value="Fungal_TACC"/>
    <property type="match status" value="1"/>
</dbReference>
<proteinExistence type="predicted"/>
<dbReference type="GO" id="GO:0007052">
    <property type="term" value="P:mitotic spindle organization"/>
    <property type="evidence" value="ECO:0007669"/>
    <property type="project" value="EnsemblFungi"/>
</dbReference>
<reference evidence="3 4" key="1">
    <citation type="journal article" date="2011" name="Proc. Natl. Acad. Sci. U.S.A.">
        <title>Evolutionary erosion of yeast sex chromosomes by mating-type switching accidents.</title>
        <authorList>
            <person name="Gordon J.L."/>
            <person name="Armisen D."/>
            <person name="Proux-Wera E."/>
            <person name="Oheigeartaigh S.S."/>
            <person name="Byrne K.P."/>
            <person name="Wolfe K.H."/>
        </authorList>
    </citation>
    <scope>NUCLEOTIDE SEQUENCE [LARGE SCALE GENOMIC DNA]</scope>
    <source>
        <strain evidence="4">ATCC 10662 / CBS 1146 / NBRC 0425 / NCYC 2629 / NRRL Y-866</strain>
    </source>
</reference>
<dbReference type="GO" id="GO:0000776">
    <property type="term" value="C:kinetochore"/>
    <property type="evidence" value="ECO:0007669"/>
    <property type="project" value="EnsemblFungi"/>
</dbReference>
<feature type="coiled-coil region" evidence="1">
    <location>
        <begin position="530"/>
        <end position="702"/>
    </location>
</feature>
<evidence type="ECO:0000256" key="1">
    <source>
        <dbReference type="SAM" id="Coils"/>
    </source>
</evidence>
<dbReference type="GO" id="GO:0071459">
    <property type="term" value="P:protein localization to chromosome, centromeric region"/>
    <property type="evidence" value="ECO:0007669"/>
    <property type="project" value="EnsemblFungi"/>
</dbReference>
<dbReference type="KEGG" id="tdl:TDEL_0A05490"/>
<dbReference type="FunCoup" id="G8ZMN7">
    <property type="interactions" value="232"/>
</dbReference>
<dbReference type="GO" id="GO:0051321">
    <property type="term" value="P:meiotic cell cycle"/>
    <property type="evidence" value="ECO:0007669"/>
    <property type="project" value="EnsemblFungi"/>
</dbReference>
<feature type="coiled-coil region" evidence="1">
    <location>
        <begin position="410"/>
        <end position="490"/>
    </location>
</feature>
<dbReference type="InterPro" id="IPR024312">
    <property type="entry name" value="TACC_fungi"/>
</dbReference>
<gene>
    <name evidence="3" type="primary">TDEL0A05490</name>
    <name evidence="3" type="ORF">TDEL_0A05490</name>
</gene>
<protein>
    <submittedName>
        <fullName evidence="3">Uncharacterized protein</fullName>
    </submittedName>
</protein>
<dbReference type="GO" id="GO:0007059">
    <property type="term" value="P:chromosome segregation"/>
    <property type="evidence" value="ECO:0007669"/>
    <property type="project" value="EnsemblFungi"/>
</dbReference>
<dbReference type="Proteomes" id="UP000005627">
    <property type="component" value="Chromosome 1"/>
</dbReference>
<evidence type="ECO:0000313" key="4">
    <source>
        <dbReference type="Proteomes" id="UP000005627"/>
    </source>
</evidence>
<feature type="compositionally biased region" description="Polar residues" evidence="2">
    <location>
        <begin position="1"/>
        <end position="12"/>
    </location>
</feature>
<dbReference type="Gene3D" id="1.10.287.1490">
    <property type="match status" value="1"/>
</dbReference>
<dbReference type="RefSeq" id="XP_003679092.1">
    <property type="nucleotide sequence ID" value="XM_003679044.1"/>
</dbReference>
<dbReference type="GO" id="GO:0051233">
    <property type="term" value="C:spindle midzone"/>
    <property type="evidence" value="ECO:0007669"/>
    <property type="project" value="EnsemblFungi"/>
</dbReference>
<dbReference type="InParanoid" id="G8ZMN7"/>
<feature type="region of interest" description="Disordered" evidence="2">
    <location>
        <begin position="1"/>
        <end position="45"/>
    </location>
</feature>
<dbReference type="GO" id="GO:0007097">
    <property type="term" value="P:nuclear migration"/>
    <property type="evidence" value="ECO:0007669"/>
    <property type="project" value="EnsemblFungi"/>
</dbReference>
<keyword evidence="1" id="KW-0175">Coiled coil</keyword>
<keyword evidence="4" id="KW-1185">Reference proteome</keyword>
<dbReference type="GO" id="GO:0098653">
    <property type="term" value="P:centromere clustering"/>
    <property type="evidence" value="ECO:0007669"/>
    <property type="project" value="EnsemblFungi"/>
</dbReference>
<dbReference type="EMBL" id="HE616742">
    <property type="protein sequence ID" value="CCE89881.1"/>
    <property type="molecule type" value="Genomic_DNA"/>
</dbReference>
<organism evidence="3 4">
    <name type="scientific">Torulaspora delbrueckii</name>
    <name type="common">Yeast</name>
    <name type="synonym">Candida colliculosa</name>
    <dbReference type="NCBI Taxonomy" id="4950"/>
    <lineage>
        <taxon>Eukaryota</taxon>
        <taxon>Fungi</taxon>
        <taxon>Dikarya</taxon>
        <taxon>Ascomycota</taxon>
        <taxon>Saccharomycotina</taxon>
        <taxon>Saccharomycetes</taxon>
        <taxon>Saccharomycetales</taxon>
        <taxon>Saccharomycetaceae</taxon>
        <taxon>Torulaspora</taxon>
    </lineage>
</organism>
<dbReference type="GeneID" id="11502899"/>
<dbReference type="GO" id="GO:0031536">
    <property type="term" value="P:positive regulation of exit from mitosis"/>
    <property type="evidence" value="ECO:0007669"/>
    <property type="project" value="EnsemblFungi"/>
</dbReference>
<dbReference type="HOGENOM" id="CLU_018393_0_0_1"/>
<feature type="coiled-coil region" evidence="1">
    <location>
        <begin position="741"/>
        <end position="779"/>
    </location>
</feature>
<sequence length="781" mass="89606">MRSSSPKTNNFEMSDERGMEDPVGGLSSMPTTPVQKTPIRGSNNEEAVTSVVLMRSATRLKVHPHGLSAKKKLEECESVQGSLEVPVVVEQWTDRSLDCVRRSEEEGKQNALERIDINRMFSTSQENVEGVEEPMIRMNRSPLRLDMSSPIKTNTIDDEGPQPKRLKLELECVPSLPQPDDEKDGANELVGSPEVIEMIDTKSSPMREFSHAECEEHRNEGFDGTPRRRISSLHTLTPIRKNTDEIYNLSDGAELGEGYHMITSRNEELAKQVHVLNQKLNKMMTSCDVAFFHYKKMKADYETLSVDCEQKLNKSYEEVLALIKERDRFKERAYKLKTRIDESTDEFHMLKQNQSILQGKYETLINESETSKQRETELGVECSSLKGEVARCSKERQLLDEELKNVSTQLHDVTTRNTMLEDHNEKLREEISDLKERLTTKNGELERLQKQLDETISAGKGANDEVLAELNEVIAQRANLEAELEALRVASEADGNKLRDQLHEAVTRSNLMVLEVQELKDHSDGLQAGLNARVSEIEQMSKKIEELNDDAEIGKAEIKELQEDKLELERTNACLESSIAELEDSVRNWQAKYHEQEEKDKISLELESIQLKNNNIEAEHLAELEQLHSNLSSLQDALKENSDVITDLKNLNEKLREDNKAFEKKYQEALKNESRESDLRLVEALKKEVIAWKEKYQLKEQESNKSLKLLAEDLYIQYSSKHEQKVKLLKKGYETKFQSKLDKITLQNEGLTQEIDLLKNQLASERKEKQKLLEVLESRKS</sequence>
<name>G8ZMN7_TORDE</name>
<dbReference type="AlphaFoldDB" id="G8ZMN7"/>
<feature type="compositionally biased region" description="Polar residues" evidence="2">
    <location>
        <begin position="28"/>
        <end position="45"/>
    </location>
</feature>